<evidence type="ECO:0000313" key="1">
    <source>
        <dbReference type="EMBL" id="BAZ02089.1"/>
    </source>
</evidence>
<gene>
    <name evidence="1" type="ORF">NIES37_60970</name>
</gene>
<evidence type="ECO:0000313" key="2">
    <source>
        <dbReference type="Proteomes" id="UP000218785"/>
    </source>
</evidence>
<evidence type="ECO:0008006" key="3">
    <source>
        <dbReference type="Google" id="ProtNLM"/>
    </source>
</evidence>
<keyword evidence="2" id="KW-1185">Reference proteome</keyword>
<dbReference type="Proteomes" id="UP000218785">
    <property type="component" value="Chromosome"/>
</dbReference>
<dbReference type="AlphaFoldDB" id="A0A1Z4N8N4"/>
<reference evidence="1 2" key="1">
    <citation type="submission" date="2017-06" db="EMBL/GenBank/DDBJ databases">
        <title>Genome sequencing of cyanobaciteial culture collection at National Institute for Environmental Studies (NIES).</title>
        <authorList>
            <person name="Hirose Y."/>
            <person name="Shimura Y."/>
            <person name="Fujisawa T."/>
            <person name="Nakamura Y."/>
            <person name="Kawachi M."/>
        </authorList>
    </citation>
    <scope>NUCLEOTIDE SEQUENCE [LARGE SCALE GENOMIC DNA]</scope>
    <source>
        <strain evidence="1 2">NIES-37</strain>
    </source>
</reference>
<name>A0A1Z4N8N4_9CYAN</name>
<sequence>MLSMSWHRMRRYVEGKPKPIEYKDKQAQLEYFKRLEYTVKRFLGLSYLWTGSIGVKLQVWAT</sequence>
<organism evidence="1 2">
    <name type="scientific">Tolypothrix tenuis PCC 7101</name>
    <dbReference type="NCBI Taxonomy" id="231146"/>
    <lineage>
        <taxon>Bacteria</taxon>
        <taxon>Bacillati</taxon>
        <taxon>Cyanobacteriota</taxon>
        <taxon>Cyanophyceae</taxon>
        <taxon>Nostocales</taxon>
        <taxon>Tolypothrichaceae</taxon>
        <taxon>Tolypothrix</taxon>
    </lineage>
</organism>
<dbReference type="EMBL" id="AP018248">
    <property type="protein sequence ID" value="BAZ02089.1"/>
    <property type="molecule type" value="Genomic_DNA"/>
</dbReference>
<accession>A0A1Z4N8N4</accession>
<proteinExistence type="predicted"/>
<dbReference type="KEGG" id="ttq:NIES37_60970"/>
<protein>
    <recommendedName>
        <fullName evidence="3">Transposase</fullName>
    </recommendedName>
</protein>
<dbReference type="RefSeq" id="WP_339382123.1">
    <property type="nucleotide sequence ID" value="NZ_CAWNJS010000001.1"/>
</dbReference>